<name>A0A5N5SZL4_9CRUS</name>
<dbReference type="Pfam" id="PF00939">
    <property type="entry name" value="Na_sulph_symp"/>
    <property type="match status" value="1"/>
</dbReference>
<keyword evidence="5 6" id="KW-0472">Membrane</keyword>
<reference evidence="7 8" key="1">
    <citation type="journal article" date="2019" name="PLoS Biol.">
        <title>Sex chromosomes control vertical transmission of feminizing Wolbachia symbionts in an isopod.</title>
        <authorList>
            <person name="Becking T."/>
            <person name="Chebbi M.A."/>
            <person name="Giraud I."/>
            <person name="Moumen B."/>
            <person name="Laverre T."/>
            <person name="Caubet Y."/>
            <person name="Peccoud J."/>
            <person name="Gilbert C."/>
            <person name="Cordaux R."/>
        </authorList>
    </citation>
    <scope>NUCLEOTIDE SEQUENCE [LARGE SCALE GENOMIC DNA]</scope>
    <source>
        <strain evidence="7">ANa2</strain>
        <tissue evidence="7">Whole body excluding digestive tract and cuticle</tissue>
    </source>
</reference>
<feature type="transmembrane region" description="Helical" evidence="6">
    <location>
        <begin position="421"/>
        <end position="446"/>
    </location>
</feature>
<accession>A0A5N5SZL4</accession>
<dbReference type="PANTHER" id="PTHR10283">
    <property type="entry name" value="SOLUTE CARRIER FAMILY 13 MEMBER"/>
    <property type="match status" value="1"/>
</dbReference>
<comment type="similarity">
    <text evidence="2">Belongs to the SLC13A/DASS transporter (TC 2.A.47) family. NADC subfamily.</text>
</comment>
<dbReference type="PANTHER" id="PTHR10283:SF82">
    <property type="entry name" value="SOLUTE CARRIER FAMILY 13 MEMBER 2"/>
    <property type="match status" value="1"/>
</dbReference>
<evidence type="ECO:0000256" key="3">
    <source>
        <dbReference type="ARBA" id="ARBA00022692"/>
    </source>
</evidence>
<feature type="transmembrane region" description="Helical" evidence="6">
    <location>
        <begin position="79"/>
        <end position="101"/>
    </location>
</feature>
<dbReference type="EMBL" id="SEYY01018450">
    <property type="protein sequence ID" value="KAB7499348.1"/>
    <property type="molecule type" value="Genomic_DNA"/>
</dbReference>
<dbReference type="OrthoDB" id="6493944at2759"/>
<dbReference type="GO" id="GO:0015556">
    <property type="term" value="F:C4-dicarboxylate transmembrane transporter activity"/>
    <property type="evidence" value="ECO:0007669"/>
    <property type="project" value="UniProtKB-ARBA"/>
</dbReference>
<feature type="transmembrane region" description="Helical" evidence="6">
    <location>
        <begin position="499"/>
        <end position="523"/>
    </location>
</feature>
<evidence type="ECO:0000256" key="5">
    <source>
        <dbReference type="ARBA" id="ARBA00023136"/>
    </source>
</evidence>
<evidence type="ECO:0000313" key="7">
    <source>
        <dbReference type="EMBL" id="KAB7499348.1"/>
    </source>
</evidence>
<sequence length="542" mass="60757">MGWTIKIVHCYWRLLTLLLTPVLLLPIPVIYGDSKETRCVYILLMMVIFWVTEALPSHITSLLPLFAFPLLGIMPSKTVCLHFFVDAVVLLVGSLWLSVAMDSSGLNKRIALYILTKIGCGQRLLMATFMAVTTLLSIWVNDTSATAFVIPTLDALLEEMDTVYQRWKPKGRFVIPKITITDIEGNKKTCIGGEINEGFVEDDLDLIHVVRQPELTSNSNYTYNEEEIKKKKKDVFTVSNLRRSFYLSVAYSATIAGTGLINGSSTNYVVIRLLNKNYSDPTEVNFVTWMAFNLPLTLICLCVTWIWLQFLYFGLRRDKSFDSKECEKKEIINKYLKNRYKSLGEVSFHEGVTLILVLLLIILWVFRKPGYGYGWGNLLETLYGPDSEVSDACAVMLVVFVMFVIPANLPEMFSSSSTNPVPAYGCLTWSTIQSTISWGVVFLVGGRYSVALSNCINPLYFLLPISICCSYGFILPVATSPNAIIYYSSSLKLYDMIKAGAGLSIFCIIVINIMINTLGVTVFNLNEIPSWINSTTGIPPTC</sequence>
<feature type="transmembrane region" description="Helical" evidence="6">
    <location>
        <begin position="458"/>
        <end position="478"/>
    </location>
</feature>
<dbReference type="GO" id="GO:0005310">
    <property type="term" value="F:dicarboxylic acid transmembrane transporter activity"/>
    <property type="evidence" value="ECO:0007669"/>
    <property type="project" value="UniProtKB-ARBA"/>
</dbReference>
<protein>
    <submittedName>
        <fullName evidence="7">Solute carrier family 13 member 4</fullName>
    </submittedName>
</protein>
<keyword evidence="4 6" id="KW-1133">Transmembrane helix</keyword>
<feature type="transmembrane region" description="Helical" evidence="6">
    <location>
        <begin position="249"/>
        <end position="271"/>
    </location>
</feature>
<comment type="subcellular location">
    <subcellularLocation>
        <location evidence="1">Membrane</location>
        <topology evidence="1">Multi-pass membrane protein</topology>
    </subcellularLocation>
</comment>
<keyword evidence="3 6" id="KW-0812">Transmembrane</keyword>
<gene>
    <name evidence="7" type="ORF">Anas_02007</name>
</gene>
<dbReference type="Proteomes" id="UP000326759">
    <property type="component" value="Unassembled WGS sequence"/>
</dbReference>
<evidence type="ECO:0000256" key="2">
    <source>
        <dbReference type="ARBA" id="ARBA00006772"/>
    </source>
</evidence>
<feature type="transmembrane region" description="Helical" evidence="6">
    <location>
        <begin position="42"/>
        <end position="67"/>
    </location>
</feature>
<keyword evidence="8" id="KW-1185">Reference proteome</keyword>
<proteinExistence type="inferred from homology"/>
<evidence type="ECO:0000256" key="6">
    <source>
        <dbReference type="SAM" id="Phobius"/>
    </source>
</evidence>
<evidence type="ECO:0000313" key="8">
    <source>
        <dbReference type="Proteomes" id="UP000326759"/>
    </source>
</evidence>
<organism evidence="7 8">
    <name type="scientific">Armadillidium nasatum</name>
    <dbReference type="NCBI Taxonomy" id="96803"/>
    <lineage>
        <taxon>Eukaryota</taxon>
        <taxon>Metazoa</taxon>
        <taxon>Ecdysozoa</taxon>
        <taxon>Arthropoda</taxon>
        <taxon>Crustacea</taxon>
        <taxon>Multicrustacea</taxon>
        <taxon>Malacostraca</taxon>
        <taxon>Eumalacostraca</taxon>
        <taxon>Peracarida</taxon>
        <taxon>Isopoda</taxon>
        <taxon>Oniscidea</taxon>
        <taxon>Crinocheta</taxon>
        <taxon>Armadillidiidae</taxon>
        <taxon>Armadillidium</taxon>
    </lineage>
</organism>
<dbReference type="InterPro" id="IPR001898">
    <property type="entry name" value="SLC13A/DASS"/>
</dbReference>
<feature type="transmembrane region" description="Helical" evidence="6">
    <location>
        <begin position="291"/>
        <end position="315"/>
    </location>
</feature>
<comment type="caution">
    <text evidence="7">The sequence shown here is derived from an EMBL/GenBank/DDBJ whole genome shotgun (WGS) entry which is preliminary data.</text>
</comment>
<dbReference type="AlphaFoldDB" id="A0A5N5SZL4"/>
<feature type="transmembrane region" description="Helical" evidence="6">
    <location>
        <begin position="389"/>
        <end position="409"/>
    </location>
</feature>
<feature type="transmembrane region" description="Helical" evidence="6">
    <location>
        <begin position="346"/>
        <end position="366"/>
    </location>
</feature>
<evidence type="ECO:0000256" key="4">
    <source>
        <dbReference type="ARBA" id="ARBA00022989"/>
    </source>
</evidence>
<dbReference type="GO" id="GO:0005886">
    <property type="term" value="C:plasma membrane"/>
    <property type="evidence" value="ECO:0007669"/>
    <property type="project" value="TreeGrafter"/>
</dbReference>
<evidence type="ECO:0000256" key="1">
    <source>
        <dbReference type="ARBA" id="ARBA00004141"/>
    </source>
</evidence>